<keyword evidence="5" id="KW-1185">Reference proteome</keyword>
<proteinExistence type="predicted"/>
<dbReference type="SUPFAM" id="SSF110857">
    <property type="entry name" value="Gamma-glutamyl cyclotransferase-like"/>
    <property type="match status" value="1"/>
</dbReference>
<comment type="caution">
    <text evidence="4">The sequence shown here is derived from an EMBL/GenBank/DDBJ whole genome shotgun (WGS) entry which is preliminary data.</text>
</comment>
<name>A0A369CL13_9GAMM</name>
<evidence type="ECO:0000313" key="4">
    <source>
        <dbReference type="EMBL" id="RCX33366.1"/>
    </source>
</evidence>
<feature type="binding site" evidence="3">
    <location>
        <position position="126"/>
    </location>
    <ligand>
        <name>substrate</name>
    </ligand>
</feature>
<organism evidence="4 5">
    <name type="scientific">Thioalbus denitrificans</name>
    <dbReference type="NCBI Taxonomy" id="547122"/>
    <lineage>
        <taxon>Bacteria</taxon>
        <taxon>Pseudomonadati</taxon>
        <taxon>Pseudomonadota</taxon>
        <taxon>Gammaproteobacteria</taxon>
        <taxon>Chromatiales</taxon>
        <taxon>Ectothiorhodospiraceae</taxon>
        <taxon>Thioalbus</taxon>
    </lineage>
</organism>
<protein>
    <submittedName>
        <fullName evidence="4">AIG2 family protein</fullName>
    </submittedName>
</protein>
<keyword evidence="1" id="KW-0456">Lyase</keyword>
<dbReference type="PANTHER" id="PTHR12935:SF0">
    <property type="entry name" value="GAMMA-GLUTAMYLCYCLOTRANSFERASE"/>
    <property type="match status" value="1"/>
</dbReference>
<evidence type="ECO:0000256" key="3">
    <source>
        <dbReference type="PIRSR" id="PIRSR617939-2"/>
    </source>
</evidence>
<feature type="active site" description="Proton acceptor" evidence="2">
    <location>
        <position position="84"/>
    </location>
</feature>
<evidence type="ECO:0000256" key="2">
    <source>
        <dbReference type="PIRSR" id="PIRSR617939-1"/>
    </source>
</evidence>
<accession>A0A369CL13</accession>
<dbReference type="CDD" id="cd06661">
    <property type="entry name" value="GGCT_like"/>
    <property type="match status" value="1"/>
</dbReference>
<dbReference type="InterPro" id="IPR017939">
    <property type="entry name" value="G-Glutamylcylcotransferase"/>
</dbReference>
<feature type="binding site" evidence="3">
    <location>
        <begin position="7"/>
        <end position="12"/>
    </location>
    <ligand>
        <name>substrate</name>
    </ligand>
</feature>
<gene>
    <name evidence="4" type="ORF">DFQ59_101667</name>
</gene>
<dbReference type="Pfam" id="PF13772">
    <property type="entry name" value="AIG2_2"/>
    <property type="match status" value="1"/>
</dbReference>
<evidence type="ECO:0000313" key="5">
    <source>
        <dbReference type="Proteomes" id="UP000252707"/>
    </source>
</evidence>
<dbReference type="GO" id="GO:0003839">
    <property type="term" value="F:gamma-glutamylcyclotransferase activity"/>
    <property type="evidence" value="ECO:0007669"/>
    <property type="project" value="InterPro"/>
</dbReference>
<dbReference type="PANTHER" id="PTHR12935">
    <property type="entry name" value="GAMMA-GLUTAMYLCYCLOTRANSFERASE"/>
    <property type="match status" value="1"/>
</dbReference>
<dbReference type="AlphaFoldDB" id="A0A369CL13"/>
<dbReference type="Proteomes" id="UP000252707">
    <property type="component" value="Unassembled WGS sequence"/>
</dbReference>
<dbReference type="InterPro" id="IPR036568">
    <property type="entry name" value="GGCT-like_sf"/>
</dbReference>
<evidence type="ECO:0000256" key="1">
    <source>
        <dbReference type="ARBA" id="ARBA00023239"/>
    </source>
</evidence>
<sequence length="176" mass="19874">MNAPLLYFAYGSNLHPLRLQRRTPSARLAGLAVLEGHLLRFHKRSDRDGSAKCDAWRTGRAGDRVLGAIYHLHPGEVETLDRFEGVGSGYLREVVEVLVDGAPRRAFTYRAQASHIDASVRPYDWYREYVLRGARYHGLPSAYLRRIESVAAIPDPDPERGPRELALALDLETFHP</sequence>
<reference evidence="4 5" key="1">
    <citation type="submission" date="2018-07" db="EMBL/GenBank/DDBJ databases">
        <title>Genomic Encyclopedia of Type Strains, Phase IV (KMG-IV): sequencing the most valuable type-strain genomes for metagenomic binning, comparative biology and taxonomic classification.</title>
        <authorList>
            <person name="Goeker M."/>
        </authorList>
    </citation>
    <scope>NUCLEOTIDE SEQUENCE [LARGE SCALE GENOMIC DNA]</scope>
    <source>
        <strain evidence="4 5">DSM 26407</strain>
    </source>
</reference>
<dbReference type="InterPro" id="IPR013024">
    <property type="entry name" value="GGCT-like"/>
</dbReference>
<dbReference type="RefSeq" id="WP_170142011.1">
    <property type="nucleotide sequence ID" value="NZ_QPJY01000001.1"/>
</dbReference>
<dbReference type="Gene3D" id="3.10.490.10">
    <property type="entry name" value="Gamma-glutamyl cyclotransferase-like"/>
    <property type="match status" value="1"/>
</dbReference>
<dbReference type="EMBL" id="QPJY01000001">
    <property type="protein sequence ID" value="RCX33366.1"/>
    <property type="molecule type" value="Genomic_DNA"/>
</dbReference>